<dbReference type="Proteomes" id="UP000244201">
    <property type="component" value="Chromosome"/>
</dbReference>
<protein>
    <recommendedName>
        <fullName evidence="4">Integral membrane plasmid transfer protein</fullName>
    </recommendedName>
</protein>
<feature type="transmembrane region" description="Helical" evidence="1">
    <location>
        <begin position="140"/>
        <end position="164"/>
    </location>
</feature>
<sequence length="165" mass="17530">MSDDATAAKVFAEYIEKLLAAENEQRASLQARGAAVITASGTLVTLTLGLAVLVTNQGKATIPNAARVLLLFAMAGFLVAAVLAILVNTPRRQTILDPVAVQREVRRRWNQTESTGLAKVTADRLTWLARLQRSNDVRAVILMAAVTAQVVAVTLVGAAAAVILW</sequence>
<accession>A0A2R4SW32</accession>
<dbReference type="EMBL" id="CP026304">
    <property type="protein sequence ID" value="AVZ71079.1"/>
    <property type="molecule type" value="Genomic_DNA"/>
</dbReference>
<feature type="transmembrane region" description="Helical" evidence="1">
    <location>
        <begin position="66"/>
        <end position="87"/>
    </location>
</feature>
<keyword evidence="3" id="KW-1185">Reference proteome</keyword>
<organism evidence="2 3">
    <name type="scientific">Streptomyces lunaelactis</name>
    <dbReference type="NCBI Taxonomy" id="1535768"/>
    <lineage>
        <taxon>Bacteria</taxon>
        <taxon>Bacillati</taxon>
        <taxon>Actinomycetota</taxon>
        <taxon>Actinomycetes</taxon>
        <taxon>Kitasatosporales</taxon>
        <taxon>Streptomycetaceae</taxon>
        <taxon>Streptomyces</taxon>
    </lineage>
</organism>
<gene>
    <name evidence="2" type="ORF">SLUN_01240</name>
</gene>
<proteinExistence type="predicted"/>
<feature type="transmembrane region" description="Helical" evidence="1">
    <location>
        <begin position="34"/>
        <end position="54"/>
    </location>
</feature>
<dbReference type="GeneID" id="55653913"/>
<keyword evidence="1" id="KW-0472">Membrane</keyword>
<dbReference type="KEGG" id="slk:SLUN_01240"/>
<reference evidence="2 3" key="1">
    <citation type="submission" date="2018-01" db="EMBL/GenBank/DDBJ databases">
        <title>Complete genome sequence of Streptomyces lunaelactis MM109T, a Ferroverdin A producer isolated from cave moonmilk deposits.</title>
        <authorList>
            <person name="Naome A."/>
            <person name="Martinet L."/>
            <person name="Maciejewska M."/>
            <person name="Anderssen S."/>
            <person name="Adam D."/>
            <person name="Tenconi E."/>
            <person name="Deflandre B."/>
            <person name="Arguelles-Arias A."/>
            <person name="Calusinska M."/>
            <person name="Copieters W."/>
            <person name="Karim L."/>
            <person name="Hanikenne M."/>
            <person name="Baurain D."/>
            <person name="van Wezel G."/>
            <person name="Smargiasso N."/>
            <person name="de Pauw E."/>
            <person name="Delfosse P."/>
            <person name="Rigali S."/>
        </authorList>
    </citation>
    <scope>NUCLEOTIDE SEQUENCE [LARGE SCALE GENOMIC DNA]</scope>
    <source>
        <strain evidence="2 3">MM109</strain>
    </source>
</reference>
<evidence type="ECO:0000256" key="1">
    <source>
        <dbReference type="SAM" id="Phobius"/>
    </source>
</evidence>
<name>A0A2R4SW32_9ACTN</name>
<evidence type="ECO:0000313" key="2">
    <source>
        <dbReference type="EMBL" id="AVZ71079.1"/>
    </source>
</evidence>
<keyword evidence="1" id="KW-1133">Transmembrane helix</keyword>
<dbReference type="AlphaFoldDB" id="A0A2R4SW32"/>
<keyword evidence="1" id="KW-0812">Transmembrane</keyword>
<dbReference type="RefSeq" id="WP_108146775.1">
    <property type="nucleotide sequence ID" value="NZ_CP026304.1"/>
</dbReference>
<evidence type="ECO:0008006" key="4">
    <source>
        <dbReference type="Google" id="ProtNLM"/>
    </source>
</evidence>
<evidence type="ECO:0000313" key="3">
    <source>
        <dbReference type="Proteomes" id="UP000244201"/>
    </source>
</evidence>